<dbReference type="Proteomes" id="UP000245202">
    <property type="component" value="Unassembled WGS sequence"/>
</dbReference>
<sequence length="118" mass="13109">MIEISDKAKSMISEMILENGIESLFLRVGIDDGGCSGLSYNIKLDDSLTEHDRSLQNEGFKVVWDQRTEEYLEGMKIDYLHQGMTGGFTIDNPNAKATCGCGASFRTANFKGTRKKCD</sequence>
<dbReference type="EMBL" id="BDQX01000091">
    <property type="protein sequence ID" value="GBG07344.1"/>
    <property type="molecule type" value="Genomic_DNA"/>
</dbReference>
<dbReference type="Gene3D" id="2.60.300.12">
    <property type="entry name" value="HesB-like domain"/>
    <property type="match status" value="1"/>
</dbReference>
<dbReference type="NCBIfam" id="TIGR00049">
    <property type="entry name" value="iron-sulfur cluster assembly accessory protein"/>
    <property type="match status" value="1"/>
</dbReference>
<keyword evidence="3" id="KW-1185">Reference proteome</keyword>
<dbReference type="GO" id="GO:0051537">
    <property type="term" value="F:2 iron, 2 sulfur cluster binding"/>
    <property type="evidence" value="ECO:0007669"/>
    <property type="project" value="TreeGrafter"/>
</dbReference>
<dbReference type="InterPro" id="IPR016092">
    <property type="entry name" value="ATAP"/>
</dbReference>
<dbReference type="PROSITE" id="PS01152">
    <property type="entry name" value="HESB"/>
    <property type="match status" value="1"/>
</dbReference>
<feature type="domain" description="Core" evidence="1">
    <location>
        <begin position="2"/>
        <end position="102"/>
    </location>
</feature>
<dbReference type="GO" id="GO:0005506">
    <property type="term" value="F:iron ion binding"/>
    <property type="evidence" value="ECO:0007669"/>
    <property type="project" value="TreeGrafter"/>
</dbReference>
<name>A0A2R5EVD7_9BACL</name>
<proteinExistence type="predicted"/>
<evidence type="ECO:0000313" key="2">
    <source>
        <dbReference type="EMBL" id="GBG07344.1"/>
    </source>
</evidence>
<dbReference type="Pfam" id="PF01521">
    <property type="entry name" value="Fe-S_biosyn"/>
    <property type="match status" value="1"/>
</dbReference>
<dbReference type="InterPro" id="IPR035903">
    <property type="entry name" value="HesB-like_dom_sf"/>
</dbReference>
<dbReference type="PANTHER" id="PTHR43011">
    <property type="entry name" value="IRON-SULFUR CLUSTER ASSEMBLY 2 HOMOLOG, MITOCHONDRIAL"/>
    <property type="match status" value="1"/>
</dbReference>
<dbReference type="InterPro" id="IPR017870">
    <property type="entry name" value="FeS_cluster_insertion_CS"/>
</dbReference>
<dbReference type="PANTHER" id="PTHR43011:SF1">
    <property type="entry name" value="IRON-SULFUR CLUSTER ASSEMBLY 2 HOMOLOG, MITOCHONDRIAL"/>
    <property type="match status" value="1"/>
</dbReference>
<dbReference type="GO" id="GO:0051539">
    <property type="term" value="F:4 iron, 4 sulfur cluster binding"/>
    <property type="evidence" value="ECO:0007669"/>
    <property type="project" value="TreeGrafter"/>
</dbReference>
<evidence type="ECO:0000259" key="1">
    <source>
        <dbReference type="Pfam" id="PF01521"/>
    </source>
</evidence>
<gene>
    <name evidence="2" type="ORF">PAT3040_01892</name>
</gene>
<comment type="caution">
    <text evidence="2">The sequence shown here is derived from an EMBL/GenBank/DDBJ whole genome shotgun (WGS) entry which is preliminary data.</text>
</comment>
<dbReference type="AlphaFoldDB" id="A0A2R5EVD7"/>
<reference evidence="2 3" key="1">
    <citation type="submission" date="2017-08" db="EMBL/GenBank/DDBJ databases">
        <title>Substantial Increase in Enzyme Production by Combined Drug-Resistance Mutations in Paenibacillus agaridevorans.</title>
        <authorList>
            <person name="Tanaka Y."/>
            <person name="Funane K."/>
            <person name="Hosaka T."/>
            <person name="Shiwa Y."/>
            <person name="Fujita N."/>
            <person name="Miyazaki T."/>
            <person name="Yoshikawa H."/>
            <person name="Murakami K."/>
            <person name="Kasahara K."/>
            <person name="Inaoka T."/>
            <person name="Hiraga Y."/>
            <person name="Ochi K."/>
        </authorList>
    </citation>
    <scope>NUCLEOTIDE SEQUENCE [LARGE SCALE GENOMIC DNA]</scope>
    <source>
        <strain evidence="2 3">T-3040</strain>
    </source>
</reference>
<dbReference type="SUPFAM" id="SSF89360">
    <property type="entry name" value="HesB-like domain"/>
    <property type="match status" value="1"/>
</dbReference>
<dbReference type="InterPro" id="IPR000361">
    <property type="entry name" value="ATAP_core_dom"/>
</dbReference>
<evidence type="ECO:0000313" key="3">
    <source>
        <dbReference type="Proteomes" id="UP000245202"/>
    </source>
</evidence>
<dbReference type="GO" id="GO:0016226">
    <property type="term" value="P:iron-sulfur cluster assembly"/>
    <property type="evidence" value="ECO:0007669"/>
    <property type="project" value="InterPro"/>
</dbReference>
<dbReference type="RefSeq" id="WP_087567504.1">
    <property type="nucleotide sequence ID" value="NZ_BDQX01000091.1"/>
</dbReference>
<accession>A0A2R5EVD7</accession>
<protein>
    <submittedName>
        <fullName evidence="2">Iron-sulfur cluster assembly accessory protein</fullName>
    </submittedName>
</protein>
<organism evidence="2 3">
    <name type="scientific">Paenibacillus agaridevorans</name>
    <dbReference type="NCBI Taxonomy" id="171404"/>
    <lineage>
        <taxon>Bacteria</taxon>
        <taxon>Bacillati</taxon>
        <taxon>Bacillota</taxon>
        <taxon>Bacilli</taxon>
        <taxon>Bacillales</taxon>
        <taxon>Paenibacillaceae</taxon>
        <taxon>Paenibacillus</taxon>
    </lineage>
</organism>